<evidence type="ECO:0000259" key="5">
    <source>
        <dbReference type="Pfam" id="PF14509"/>
    </source>
</evidence>
<dbReference type="EC" id="3.2.1.20" evidence="6"/>
<name>A0A7W8IGZ5_9BACT</name>
<evidence type="ECO:0000313" key="6">
    <source>
        <dbReference type="EMBL" id="MBB5316938.1"/>
    </source>
</evidence>
<sequence length="672" mass="74512">MRLVLSSLIVVSALLVVTGVSEGIAQSGPVTLQSPDERLVMQFATVAEKESNGAAGKLVYSVSFRGRPLLDQSALALELGDQPALGSNVQIAASTPGRGSDAYSLIAGKVGSVHDQYNSVVVRVIEGNEPKRSLEIEARAYNDGIAFRYVLPEQDAIKELRLKQEDTEFRISTDATTWALALPNYRSSYESEYVKLPITAFSNQGGVSSSFLIGLPLLMHSPGTAWMTLTEADLEGNSAMYVTNPSGNWAGHLFISKLSPRFEDPNLALTGTLPHHSAWRVLLVADEPGKLMESNIISDLNSPNRVQDTSWIHPGKASWNWWAGDLGPDGKAEYTTKNMEYYVDFAAQSGFPYMLLDAGWADVRDITKMRGNVDVPELIRYASTKNVKVWIWLYSTSVMNQMKDAFPLFEKWGVAGVKIDFINRDDQDGIKFYYDVAREAAEHHLMVDFHGASKPWGIERTYPNVLSYEAVLGMENNKVARRDSPVDRTVFPFTRMVAGPLDYTPGGFDNVTENDFVGRDQSPMVMGTRAQQLALYVVFQTPFQMVSDSPLAYAHQPAFKFIRDVPTQWDSMHVLSGEPGEFVTIARSHGEEWYLGSITNWTPRDLRVSLNFLGAGRYTAEIYQDAADAGDHPKNVEIKRQTVRKDEELVLHLAKGGGCAIRFVPQREGNGN</sequence>
<feature type="domain" description="Glycosyl-hydrolase 97 catalytic" evidence="3">
    <location>
        <begin position="321"/>
        <end position="471"/>
    </location>
</feature>
<dbReference type="GO" id="GO:0030246">
    <property type="term" value="F:carbohydrate binding"/>
    <property type="evidence" value="ECO:0007669"/>
    <property type="project" value="InterPro"/>
</dbReference>
<dbReference type="InterPro" id="IPR029486">
    <property type="entry name" value="GH97_N"/>
</dbReference>
<dbReference type="InterPro" id="IPR052720">
    <property type="entry name" value="Glycosyl_hydrolase_97"/>
</dbReference>
<dbReference type="Gene3D" id="2.70.98.10">
    <property type="match status" value="1"/>
</dbReference>
<evidence type="ECO:0000259" key="3">
    <source>
        <dbReference type="Pfam" id="PF10566"/>
    </source>
</evidence>
<keyword evidence="2 6" id="KW-0326">Glycosidase</keyword>
<dbReference type="PANTHER" id="PTHR35803">
    <property type="entry name" value="GLUCAN 1,4-ALPHA-GLUCOSIDASE SUSB-RELATED"/>
    <property type="match status" value="1"/>
</dbReference>
<gene>
    <name evidence="6" type="ORF">HDF09_001607</name>
</gene>
<protein>
    <submittedName>
        <fullName evidence="6">Alpha-glucosidase</fullName>
        <ecNumber evidence="6">3.2.1.20</ecNumber>
    </submittedName>
</protein>
<dbReference type="Pfam" id="PF14509">
    <property type="entry name" value="GH97_C"/>
    <property type="match status" value="1"/>
</dbReference>
<keyword evidence="7" id="KW-1185">Reference proteome</keyword>
<reference evidence="6" key="1">
    <citation type="submission" date="2020-08" db="EMBL/GenBank/DDBJ databases">
        <title>Genomic Encyclopedia of Type Strains, Phase IV (KMG-V): Genome sequencing to study the core and pangenomes of soil and plant-associated prokaryotes.</title>
        <authorList>
            <person name="Whitman W."/>
        </authorList>
    </citation>
    <scope>NUCLEOTIDE SEQUENCE [LARGE SCALE GENOMIC DNA]</scope>
    <source>
        <strain evidence="6">M8UP27</strain>
    </source>
</reference>
<dbReference type="SUPFAM" id="SSF51445">
    <property type="entry name" value="(Trans)glycosidases"/>
    <property type="match status" value="1"/>
</dbReference>
<dbReference type="InterPro" id="IPR014718">
    <property type="entry name" value="GH-type_carb-bd"/>
</dbReference>
<evidence type="ECO:0000256" key="1">
    <source>
        <dbReference type="ARBA" id="ARBA00022801"/>
    </source>
</evidence>
<evidence type="ECO:0000259" key="4">
    <source>
        <dbReference type="Pfam" id="PF14508"/>
    </source>
</evidence>
<dbReference type="AlphaFoldDB" id="A0A7W8IGZ5"/>
<organism evidence="6 7">
    <name type="scientific">Tunturiibacter empetritectus</name>
    <dbReference type="NCBI Taxonomy" id="3069691"/>
    <lineage>
        <taxon>Bacteria</taxon>
        <taxon>Pseudomonadati</taxon>
        <taxon>Acidobacteriota</taxon>
        <taxon>Terriglobia</taxon>
        <taxon>Terriglobales</taxon>
        <taxon>Acidobacteriaceae</taxon>
        <taxon>Tunturiibacter</taxon>
    </lineage>
</organism>
<feature type="domain" description="Glycosyl-hydrolase 97 N-terminal" evidence="4">
    <location>
        <begin position="32"/>
        <end position="303"/>
    </location>
</feature>
<dbReference type="InterPro" id="IPR013785">
    <property type="entry name" value="Aldolase_TIM"/>
</dbReference>
<dbReference type="Pfam" id="PF10566">
    <property type="entry name" value="Glyco_hydro_97"/>
    <property type="match status" value="1"/>
</dbReference>
<dbReference type="Pfam" id="PF14508">
    <property type="entry name" value="GH97_N"/>
    <property type="match status" value="1"/>
</dbReference>
<dbReference type="InterPro" id="IPR019563">
    <property type="entry name" value="GH97_catalytic"/>
</dbReference>
<evidence type="ECO:0000256" key="2">
    <source>
        <dbReference type="ARBA" id="ARBA00023295"/>
    </source>
</evidence>
<dbReference type="InterPro" id="IPR029483">
    <property type="entry name" value="GH97_C"/>
</dbReference>
<keyword evidence="1 6" id="KW-0378">Hydrolase</keyword>
<evidence type="ECO:0000313" key="7">
    <source>
        <dbReference type="Proteomes" id="UP000568106"/>
    </source>
</evidence>
<dbReference type="Proteomes" id="UP000568106">
    <property type="component" value="Unassembled WGS sequence"/>
</dbReference>
<dbReference type="Gene3D" id="2.60.40.1180">
    <property type="entry name" value="Golgi alpha-mannosidase II"/>
    <property type="match status" value="1"/>
</dbReference>
<dbReference type="InterPro" id="IPR017853">
    <property type="entry name" value="GH"/>
</dbReference>
<dbReference type="GO" id="GO:0004558">
    <property type="term" value="F:alpha-1,4-glucosidase activity"/>
    <property type="evidence" value="ECO:0007669"/>
    <property type="project" value="UniProtKB-EC"/>
</dbReference>
<dbReference type="Gene3D" id="3.20.20.70">
    <property type="entry name" value="Aldolase class I"/>
    <property type="match status" value="1"/>
</dbReference>
<dbReference type="InterPro" id="IPR013780">
    <property type="entry name" value="Glyco_hydro_b"/>
</dbReference>
<proteinExistence type="predicted"/>
<accession>A0A7W8IGZ5</accession>
<dbReference type="EMBL" id="JACHDY010000002">
    <property type="protein sequence ID" value="MBB5316938.1"/>
    <property type="molecule type" value="Genomic_DNA"/>
</dbReference>
<feature type="domain" description="Glycosyl-hydrolase 97 C-terminal oligomerisation" evidence="5">
    <location>
        <begin position="568"/>
        <end position="663"/>
    </location>
</feature>
<comment type="caution">
    <text evidence="6">The sequence shown here is derived from an EMBL/GenBank/DDBJ whole genome shotgun (WGS) entry which is preliminary data.</text>
</comment>
<dbReference type="PANTHER" id="PTHR35803:SF2">
    <property type="entry name" value="RETAINING ALPHA-GALACTOSIDASE"/>
    <property type="match status" value="1"/>
</dbReference>